<evidence type="ECO:0000256" key="4">
    <source>
        <dbReference type="ARBA" id="ARBA00022519"/>
    </source>
</evidence>
<dbReference type="EC" id="2.1.1.-" evidence="9"/>
<dbReference type="Gene3D" id="1.20.120.1220">
    <property type="match status" value="1"/>
</dbReference>
<dbReference type="InterPro" id="IPR014032">
    <property type="entry name" value="Peptidase_A24A_bac"/>
</dbReference>
<evidence type="ECO:0000256" key="8">
    <source>
        <dbReference type="RuleBase" id="RU003793"/>
    </source>
</evidence>
<dbReference type="PANTHER" id="PTHR30487">
    <property type="entry name" value="TYPE 4 PREPILIN-LIKE PROTEINS LEADER PEPTIDE-PROCESSING ENZYME"/>
    <property type="match status" value="1"/>
</dbReference>
<evidence type="ECO:0000256" key="9">
    <source>
        <dbReference type="RuleBase" id="RU003794"/>
    </source>
</evidence>
<dbReference type="Pfam" id="PF06750">
    <property type="entry name" value="A24_N_bact"/>
    <property type="match status" value="1"/>
</dbReference>
<evidence type="ECO:0000256" key="5">
    <source>
        <dbReference type="ARBA" id="ARBA00022692"/>
    </source>
</evidence>
<feature type="domain" description="Prepilin peptidase A24 N-terminal" evidence="12">
    <location>
        <begin position="8"/>
        <end position="91"/>
    </location>
</feature>
<feature type="transmembrane region" description="Helical" evidence="10">
    <location>
        <begin position="95"/>
        <end position="113"/>
    </location>
</feature>
<protein>
    <recommendedName>
        <fullName evidence="9">Prepilin leader peptidase/N-methyltransferase</fullName>
        <ecNumber evidence="9">2.1.1.-</ecNumber>
        <ecNumber evidence="9">3.4.23.43</ecNumber>
    </recommendedName>
</protein>
<feature type="transmembrane region" description="Helical" evidence="10">
    <location>
        <begin position="190"/>
        <end position="209"/>
    </location>
</feature>
<comment type="catalytic activity">
    <reaction evidence="9">
        <text>Typically cleaves a -Gly-|-Phe- bond to release an N-terminal, basic peptide of 5-8 residues from type IV prepilin, and then N-methylates the new N-terminal amino group, the methyl donor being S-adenosyl-L-methionine.</text>
        <dbReference type="EC" id="3.4.23.43"/>
    </reaction>
</comment>
<dbReference type="KEGG" id="bacg:D2962_08930"/>
<keyword evidence="4" id="KW-0997">Cell inner membrane</keyword>
<sequence length="245" mass="26954">MFYLFVFILGLMIGSFLNVCIYRIPRGQSIIFPPSACPTCGKRLKPCHMVPVLSFLLLGGKCAYCKEKISAVFPIVELGTAALYTFLLYRFSIGMLFFKYSLLFSILIVVCFIDMENQIIPDEMIIAGLLAGIIFSSVDIQNLLRDYIPGALIGSGILLLIVILSKGGMGGGDVKLMAVIGIFLGWRKALLALFISFILGGIFAFVLLITRKKGMKDAVPFGPFLGAAAMVTVFYGQYIVPYYFK</sequence>
<keyword evidence="5 9" id="KW-0812">Transmembrane</keyword>
<dbReference type="GO" id="GO:0008168">
    <property type="term" value="F:methyltransferase activity"/>
    <property type="evidence" value="ECO:0007669"/>
    <property type="project" value="UniProtKB-KW"/>
</dbReference>
<keyword evidence="14" id="KW-1185">Reference proteome</keyword>
<keyword evidence="3" id="KW-1003">Cell membrane</keyword>
<evidence type="ECO:0000259" key="11">
    <source>
        <dbReference type="Pfam" id="PF01478"/>
    </source>
</evidence>
<proteinExistence type="inferred from homology"/>
<feature type="transmembrane region" description="Helical" evidence="10">
    <location>
        <begin position="125"/>
        <end position="144"/>
    </location>
</feature>
<comment type="subcellular location">
    <subcellularLocation>
        <location evidence="1">Cell inner membrane</location>
        <topology evidence="1">Multi-pass membrane protein</topology>
    </subcellularLocation>
    <subcellularLocation>
        <location evidence="9">Cell membrane</location>
        <topology evidence="9">Multi-pass membrane protein</topology>
    </subcellularLocation>
</comment>
<gene>
    <name evidence="13" type="ORF">D2962_08930</name>
</gene>
<keyword evidence="9" id="KW-0378">Hydrolase</keyword>
<dbReference type="GO" id="GO:0006465">
    <property type="term" value="P:signal peptide processing"/>
    <property type="evidence" value="ECO:0007669"/>
    <property type="project" value="TreeGrafter"/>
</dbReference>
<evidence type="ECO:0000313" key="13">
    <source>
        <dbReference type="EMBL" id="AYO30724.1"/>
    </source>
</evidence>
<evidence type="ECO:0000256" key="2">
    <source>
        <dbReference type="ARBA" id="ARBA00005801"/>
    </source>
</evidence>
<evidence type="ECO:0000256" key="3">
    <source>
        <dbReference type="ARBA" id="ARBA00022475"/>
    </source>
</evidence>
<name>A0A3G2R5B5_9FIRM</name>
<dbReference type="GO" id="GO:0032259">
    <property type="term" value="P:methylation"/>
    <property type="evidence" value="ECO:0007669"/>
    <property type="project" value="UniProtKB-KW"/>
</dbReference>
<keyword evidence="6 10" id="KW-1133">Transmembrane helix</keyword>
<evidence type="ECO:0000256" key="7">
    <source>
        <dbReference type="ARBA" id="ARBA00023136"/>
    </source>
</evidence>
<keyword evidence="9" id="KW-0808">Transferase</keyword>
<dbReference type="InterPro" id="IPR010627">
    <property type="entry name" value="Prepilin_pept_A24_N"/>
</dbReference>
<organism evidence="13 14">
    <name type="scientific">Biomaibacter acetigenes</name>
    <dbReference type="NCBI Taxonomy" id="2316383"/>
    <lineage>
        <taxon>Bacteria</taxon>
        <taxon>Bacillati</taxon>
        <taxon>Bacillota</taxon>
        <taxon>Clostridia</taxon>
        <taxon>Thermosediminibacterales</taxon>
        <taxon>Tepidanaerobacteraceae</taxon>
        <taxon>Biomaibacter</taxon>
    </lineage>
</organism>
<dbReference type="EC" id="3.4.23.43" evidence="9"/>
<keyword evidence="9" id="KW-0489">Methyltransferase</keyword>
<comment type="similarity">
    <text evidence="2 8">Belongs to the peptidase A24 family.</text>
</comment>
<dbReference type="PRINTS" id="PR00864">
    <property type="entry name" value="PREPILNPTASE"/>
</dbReference>
<evidence type="ECO:0000313" key="14">
    <source>
        <dbReference type="Proteomes" id="UP000280960"/>
    </source>
</evidence>
<comment type="function">
    <text evidence="9">Plays an essential role in type IV pili and type II pseudopili formation by proteolytically removing the leader sequence from substrate proteins and subsequently monomethylating the alpha-amino group of the newly exposed N-terminal phenylalanine.</text>
</comment>
<evidence type="ECO:0000256" key="6">
    <source>
        <dbReference type="ARBA" id="ARBA00022989"/>
    </source>
</evidence>
<accession>A0A3G2R5B5</accession>
<keyword evidence="9" id="KW-0645">Protease</keyword>
<keyword evidence="7 10" id="KW-0472">Membrane</keyword>
<dbReference type="RefSeq" id="WP_122014775.1">
    <property type="nucleotide sequence ID" value="NZ_CP033169.1"/>
</dbReference>
<evidence type="ECO:0000256" key="1">
    <source>
        <dbReference type="ARBA" id="ARBA00004429"/>
    </source>
</evidence>
<feature type="transmembrane region" description="Helical" evidence="10">
    <location>
        <begin position="221"/>
        <end position="244"/>
    </location>
</feature>
<feature type="transmembrane region" description="Helical" evidence="10">
    <location>
        <begin position="150"/>
        <end position="169"/>
    </location>
</feature>
<dbReference type="Pfam" id="PF01478">
    <property type="entry name" value="Peptidase_A24"/>
    <property type="match status" value="1"/>
</dbReference>
<dbReference type="InterPro" id="IPR050882">
    <property type="entry name" value="Prepilin_peptidase/N-MTase"/>
</dbReference>
<dbReference type="GO" id="GO:0004190">
    <property type="term" value="F:aspartic-type endopeptidase activity"/>
    <property type="evidence" value="ECO:0007669"/>
    <property type="project" value="UniProtKB-EC"/>
</dbReference>
<feature type="transmembrane region" description="Helical" evidence="10">
    <location>
        <begin position="6"/>
        <end position="24"/>
    </location>
</feature>
<dbReference type="PANTHER" id="PTHR30487:SF0">
    <property type="entry name" value="PREPILIN LEADER PEPTIDASE_N-METHYLTRANSFERASE-RELATED"/>
    <property type="match status" value="1"/>
</dbReference>
<keyword evidence="9" id="KW-0511">Multifunctional enzyme</keyword>
<reference evidence="13 14" key="1">
    <citation type="submission" date="2018-10" db="EMBL/GenBank/DDBJ databases">
        <authorList>
            <person name="Zhang X."/>
        </authorList>
    </citation>
    <scope>NUCLEOTIDE SEQUENCE [LARGE SCALE GENOMIC DNA]</scope>
    <source>
        <strain evidence="13 14">SK-G1</strain>
    </source>
</reference>
<dbReference type="AlphaFoldDB" id="A0A3G2R5B5"/>
<dbReference type="EMBL" id="CP033169">
    <property type="protein sequence ID" value="AYO30724.1"/>
    <property type="molecule type" value="Genomic_DNA"/>
</dbReference>
<evidence type="ECO:0000256" key="10">
    <source>
        <dbReference type="SAM" id="Phobius"/>
    </source>
</evidence>
<dbReference type="Proteomes" id="UP000280960">
    <property type="component" value="Chromosome"/>
</dbReference>
<dbReference type="InterPro" id="IPR000045">
    <property type="entry name" value="Prepilin_IV_endopep_pep"/>
</dbReference>
<feature type="domain" description="Prepilin type IV endopeptidase peptidase" evidence="11">
    <location>
        <begin position="102"/>
        <end position="204"/>
    </location>
</feature>
<dbReference type="GO" id="GO:0005886">
    <property type="term" value="C:plasma membrane"/>
    <property type="evidence" value="ECO:0007669"/>
    <property type="project" value="UniProtKB-SubCell"/>
</dbReference>
<evidence type="ECO:0000259" key="12">
    <source>
        <dbReference type="Pfam" id="PF06750"/>
    </source>
</evidence>